<feature type="region of interest" description="Disordered" evidence="1">
    <location>
        <begin position="1"/>
        <end position="75"/>
    </location>
</feature>
<name>A0A067TJ37_GALM3</name>
<gene>
    <name evidence="2" type="ORF">GALMADRAFT_818177</name>
</gene>
<evidence type="ECO:0000313" key="2">
    <source>
        <dbReference type="EMBL" id="KDR82357.1"/>
    </source>
</evidence>
<organism evidence="2 3">
    <name type="scientific">Galerina marginata (strain CBS 339.88)</name>
    <dbReference type="NCBI Taxonomy" id="685588"/>
    <lineage>
        <taxon>Eukaryota</taxon>
        <taxon>Fungi</taxon>
        <taxon>Dikarya</taxon>
        <taxon>Basidiomycota</taxon>
        <taxon>Agaricomycotina</taxon>
        <taxon>Agaricomycetes</taxon>
        <taxon>Agaricomycetidae</taxon>
        <taxon>Agaricales</taxon>
        <taxon>Agaricineae</taxon>
        <taxon>Strophariaceae</taxon>
        <taxon>Galerina</taxon>
    </lineage>
</organism>
<sequence>MRDVGRKWEENKGMNHQVSHKNDRCRPTNPPRSTLQPLGIPRCPPHDKHTQGTSKKLTPRRATNQHHPHCSAGQLLRTHICRHVTARTRDGG</sequence>
<feature type="compositionally biased region" description="Basic and acidic residues" evidence="1">
    <location>
        <begin position="1"/>
        <end position="13"/>
    </location>
</feature>
<dbReference type="HOGENOM" id="CLU_2413410_0_0_1"/>
<accession>A0A067TJ37</accession>
<evidence type="ECO:0000313" key="3">
    <source>
        <dbReference type="Proteomes" id="UP000027222"/>
    </source>
</evidence>
<protein>
    <submittedName>
        <fullName evidence="2">Uncharacterized protein</fullName>
    </submittedName>
</protein>
<feature type="compositionally biased region" description="Basic residues" evidence="1">
    <location>
        <begin position="57"/>
        <end position="69"/>
    </location>
</feature>
<keyword evidence="3" id="KW-1185">Reference proteome</keyword>
<reference evidence="3" key="1">
    <citation type="journal article" date="2014" name="Proc. Natl. Acad. Sci. U.S.A.">
        <title>Extensive sampling of basidiomycete genomes demonstrates inadequacy of the white-rot/brown-rot paradigm for wood decay fungi.</title>
        <authorList>
            <person name="Riley R."/>
            <person name="Salamov A.A."/>
            <person name="Brown D.W."/>
            <person name="Nagy L.G."/>
            <person name="Floudas D."/>
            <person name="Held B.W."/>
            <person name="Levasseur A."/>
            <person name="Lombard V."/>
            <person name="Morin E."/>
            <person name="Otillar R."/>
            <person name="Lindquist E.A."/>
            <person name="Sun H."/>
            <person name="LaButti K.M."/>
            <person name="Schmutz J."/>
            <person name="Jabbour D."/>
            <person name="Luo H."/>
            <person name="Baker S.E."/>
            <person name="Pisabarro A.G."/>
            <person name="Walton J.D."/>
            <person name="Blanchette R.A."/>
            <person name="Henrissat B."/>
            <person name="Martin F."/>
            <person name="Cullen D."/>
            <person name="Hibbett D.S."/>
            <person name="Grigoriev I.V."/>
        </authorList>
    </citation>
    <scope>NUCLEOTIDE SEQUENCE [LARGE SCALE GENOMIC DNA]</scope>
    <source>
        <strain evidence="3">CBS 339.88</strain>
    </source>
</reference>
<proteinExistence type="predicted"/>
<dbReference type="AlphaFoldDB" id="A0A067TJ37"/>
<dbReference type="Proteomes" id="UP000027222">
    <property type="component" value="Unassembled WGS sequence"/>
</dbReference>
<dbReference type="EMBL" id="KL142369">
    <property type="protein sequence ID" value="KDR82357.1"/>
    <property type="molecule type" value="Genomic_DNA"/>
</dbReference>
<evidence type="ECO:0000256" key="1">
    <source>
        <dbReference type="SAM" id="MobiDB-lite"/>
    </source>
</evidence>